<organism evidence="1 2">
    <name type="scientific">Rhodovulum strictum</name>
    <dbReference type="NCBI Taxonomy" id="58314"/>
    <lineage>
        <taxon>Bacteria</taxon>
        <taxon>Pseudomonadati</taxon>
        <taxon>Pseudomonadota</taxon>
        <taxon>Alphaproteobacteria</taxon>
        <taxon>Rhodobacterales</taxon>
        <taxon>Paracoccaceae</taxon>
        <taxon>Rhodovulum</taxon>
    </lineage>
</organism>
<proteinExistence type="predicted"/>
<name>A0A844BDP0_9RHOB</name>
<accession>A0A844BDP0</accession>
<evidence type="ECO:0000313" key="2">
    <source>
        <dbReference type="Proteomes" id="UP000466730"/>
    </source>
</evidence>
<comment type="caution">
    <text evidence="1">The sequence shown here is derived from an EMBL/GenBank/DDBJ whole genome shotgun (WGS) entry which is preliminary data.</text>
</comment>
<dbReference type="OrthoDB" id="565316at2"/>
<protein>
    <submittedName>
        <fullName evidence="1">Glycosyltransferase</fullName>
    </submittedName>
</protein>
<dbReference type="Gene3D" id="3.90.550.10">
    <property type="entry name" value="Spore Coat Polysaccharide Biosynthesis Protein SpsA, Chain A"/>
    <property type="match status" value="1"/>
</dbReference>
<keyword evidence="1" id="KW-0808">Transferase</keyword>
<dbReference type="SUPFAM" id="SSF53448">
    <property type="entry name" value="Nucleotide-diphospho-sugar transferases"/>
    <property type="match status" value="1"/>
</dbReference>
<dbReference type="RefSeq" id="WP_153748023.1">
    <property type="nucleotide sequence ID" value="NZ_BAAADI010000049.1"/>
</dbReference>
<dbReference type="InterPro" id="IPR029044">
    <property type="entry name" value="Nucleotide-diphossugar_trans"/>
</dbReference>
<gene>
    <name evidence="1" type="ORF">GH815_06910</name>
</gene>
<dbReference type="AlphaFoldDB" id="A0A844BDP0"/>
<dbReference type="GO" id="GO:0016740">
    <property type="term" value="F:transferase activity"/>
    <property type="evidence" value="ECO:0007669"/>
    <property type="project" value="UniProtKB-KW"/>
</dbReference>
<dbReference type="Proteomes" id="UP000466730">
    <property type="component" value="Unassembled WGS sequence"/>
</dbReference>
<dbReference type="EMBL" id="WJPO01000007">
    <property type="protein sequence ID" value="MRH20718.1"/>
    <property type="molecule type" value="Genomic_DNA"/>
</dbReference>
<keyword evidence="2" id="KW-1185">Reference proteome</keyword>
<reference evidence="1 2" key="1">
    <citation type="submission" date="2019-11" db="EMBL/GenBank/DDBJ databases">
        <title>Draft Whole-Genome sequence of the marine photosynthetic bacterium Rhodovulum strictum DSM 11289.</title>
        <authorList>
            <person name="Kyndt J.A."/>
            <person name="Meyer T.E."/>
        </authorList>
    </citation>
    <scope>NUCLEOTIDE SEQUENCE [LARGE SCALE GENOMIC DNA]</scope>
    <source>
        <strain evidence="1 2">DSM 11289</strain>
    </source>
</reference>
<dbReference type="Pfam" id="PF13704">
    <property type="entry name" value="Glyco_tranf_2_4"/>
    <property type="match status" value="1"/>
</dbReference>
<sequence>MKAPPPGRMPRLTAILTCRNAAQTLGRLLDHLARQGAETIVLDHGSTDDSPAIARAHLGAPVSRIAHVPFDGVFDLTRQLRQKRDIIRDLGGDGWVLHADADEFVESPDGTPLRDMLALWDDAPVLAFDCTEYMFLPRAEDETHDPASFETTMRAYIPFRERDPKQRLFRASAPLDLWMRTGGHSITPARSPVSLRLRHYPGLSLDRIRADYLSRVFAPADLARRWHGSRMGAARHDVTPPGNALFRSADAGWSHQDAVDRLPVFRPRPAEPAPPPPPGTDLGLICGPGAAAAEDVALHLPGLRIAPVAAPAPGGPPVLHLMTHPAQDAPAGDAAQRAHAEAWLRRIACARQAALCAGARYGELRLEDALADPALLADALRRLLLARASGAAGFLACPAQPRHAAPCPARIRAIAGPLARDLGYDLTSPAAAS</sequence>
<evidence type="ECO:0000313" key="1">
    <source>
        <dbReference type="EMBL" id="MRH20718.1"/>
    </source>
</evidence>